<feature type="domain" description="Transposase IS110-like N-terminal" evidence="2">
    <location>
        <begin position="3"/>
        <end position="63"/>
    </location>
</feature>
<feature type="domain" description="Transposase IS116/IS110/IS902 C-terminal" evidence="3">
    <location>
        <begin position="162"/>
        <end position="247"/>
    </location>
</feature>
<organism evidence="4 5">
    <name type="scientific">[Mycobacterium] burgundiense</name>
    <dbReference type="NCBI Taxonomy" id="3064286"/>
    <lineage>
        <taxon>Bacteria</taxon>
        <taxon>Bacillati</taxon>
        <taxon>Actinomycetota</taxon>
        <taxon>Actinomycetes</taxon>
        <taxon>Mycobacteriales</taxon>
        <taxon>Mycobacteriaceae</taxon>
        <taxon>Mycolicibacterium</taxon>
    </lineage>
</organism>
<dbReference type="NCBIfam" id="NF033542">
    <property type="entry name" value="transpos_IS110"/>
    <property type="match status" value="1"/>
</dbReference>
<dbReference type="PANTHER" id="PTHR33055:SF15">
    <property type="entry name" value="TRANSPOSASE-RELATED"/>
    <property type="match status" value="1"/>
</dbReference>
<dbReference type="InterPro" id="IPR047650">
    <property type="entry name" value="Transpos_IS110"/>
</dbReference>
<dbReference type="Pfam" id="PF02371">
    <property type="entry name" value="Transposase_20"/>
    <property type="match status" value="1"/>
</dbReference>
<dbReference type="PANTHER" id="PTHR33055">
    <property type="entry name" value="TRANSPOSASE FOR INSERTION SEQUENCE ELEMENT IS1111A"/>
    <property type="match status" value="1"/>
</dbReference>
<sequence>MPGRKTDVVDSAWIAQLVEHGLVRPSFVPPPPIRELRDFTRHRRVLSEERTRMVQRLEKVLQDAGIKLTSVASTVLSKSARAMLEAMLAGESDPAVLAELAKGRMRSKIPALTDALRGSFRVCHHGVLVRQILAHVDFLDGQLADLDEQITIRVATFEPIIERLQTIPGVARKCAIGMISEIGVDMRVFPTPAHLASWAGICPGNNASGGKARSGRTRHGPVALKTVLTEAAQAAARTKNTYLGARYHAIRGRRGTFKAVGAIRHDILIAYWHVGPHTGMGTSSLRGTPDGTAITLAIAATPKKISGGLLYKLIRFSHRHRTASRRSVQVPRRRQEALRRAADTGSGCRPRRRRQHAPNVQTGVAAPT</sequence>
<dbReference type="InterPro" id="IPR002525">
    <property type="entry name" value="Transp_IS110-like_N"/>
</dbReference>
<evidence type="ECO:0000313" key="5">
    <source>
        <dbReference type="Proteomes" id="UP001190465"/>
    </source>
</evidence>
<protein>
    <submittedName>
        <fullName evidence="4">IS110 family transposase</fullName>
    </submittedName>
</protein>
<dbReference type="Proteomes" id="UP001190465">
    <property type="component" value="Chromosome"/>
</dbReference>
<reference evidence="4 5" key="1">
    <citation type="submission" date="2023-08" db="EMBL/GenBank/DDBJ databases">
        <authorList>
            <person name="Folkvardsen B D."/>
            <person name="Norman A."/>
        </authorList>
    </citation>
    <scope>NUCLEOTIDE SEQUENCE [LARGE SCALE GENOMIC DNA]</scope>
    <source>
        <strain evidence="4 5">Mu0053</strain>
    </source>
</reference>
<proteinExistence type="predicted"/>
<dbReference type="EMBL" id="OY726397">
    <property type="protein sequence ID" value="CAJ1511207.1"/>
    <property type="molecule type" value="Genomic_DNA"/>
</dbReference>
<keyword evidence="5" id="KW-1185">Reference proteome</keyword>
<evidence type="ECO:0000313" key="4">
    <source>
        <dbReference type="EMBL" id="CAJ1511207.1"/>
    </source>
</evidence>
<feature type="region of interest" description="Disordered" evidence="1">
    <location>
        <begin position="321"/>
        <end position="368"/>
    </location>
</feature>
<evidence type="ECO:0000256" key="1">
    <source>
        <dbReference type="SAM" id="MobiDB-lite"/>
    </source>
</evidence>
<feature type="compositionally biased region" description="Basic and acidic residues" evidence="1">
    <location>
        <begin position="333"/>
        <end position="342"/>
    </location>
</feature>
<evidence type="ECO:0000259" key="3">
    <source>
        <dbReference type="Pfam" id="PF02371"/>
    </source>
</evidence>
<gene>
    <name evidence="4" type="ORF">MU0053_005124</name>
</gene>
<accession>A0ABN9NTR6</accession>
<evidence type="ECO:0000259" key="2">
    <source>
        <dbReference type="Pfam" id="PF01548"/>
    </source>
</evidence>
<name>A0ABN9NTR6_9MYCO</name>
<dbReference type="InterPro" id="IPR003346">
    <property type="entry name" value="Transposase_20"/>
</dbReference>
<dbReference type="RefSeq" id="WP_308483023.1">
    <property type="nucleotide sequence ID" value="NZ_OY726397.1"/>
</dbReference>
<dbReference type="Pfam" id="PF01548">
    <property type="entry name" value="DEDD_Tnp_IS110"/>
    <property type="match status" value="1"/>
</dbReference>